<gene>
    <name evidence="1" type="ORF">EDB92DRAFT_201837</name>
</gene>
<evidence type="ECO:0000313" key="1">
    <source>
        <dbReference type="EMBL" id="KAH8995399.1"/>
    </source>
</evidence>
<accession>A0AAD4LLJ8</accession>
<reference evidence="1" key="1">
    <citation type="submission" date="2022-01" db="EMBL/GenBank/DDBJ databases">
        <title>Comparative genomics reveals a dynamic genome evolution in the ectomycorrhizal milk-cap (Lactarius) mushrooms.</title>
        <authorList>
            <consortium name="DOE Joint Genome Institute"/>
            <person name="Lebreton A."/>
            <person name="Tang N."/>
            <person name="Kuo A."/>
            <person name="LaButti K."/>
            <person name="Drula E."/>
            <person name="Barry K."/>
            <person name="Clum A."/>
            <person name="Lipzen A."/>
            <person name="Mousain D."/>
            <person name="Ng V."/>
            <person name="Wang R."/>
            <person name="Wang X."/>
            <person name="Dai Y."/>
            <person name="Henrissat B."/>
            <person name="Grigoriev I.V."/>
            <person name="Guerin-Laguette A."/>
            <person name="Yu F."/>
            <person name="Martin F.M."/>
        </authorList>
    </citation>
    <scope>NUCLEOTIDE SEQUENCE</scope>
    <source>
        <strain evidence="1">QP</strain>
    </source>
</reference>
<organism evidence="1 2">
    <name type="scientific">Lactarius akahatsu</name>
    <dbReference type="NCBI Taxonomy" id="416441"/>
    <lineage>
        <taxon>Eukaryota</taxon>
        <taxon>Fungi</taxon>
        <taxon>Dikarya</taxon>
        <taxon>Basidiomycota</taxon>
        <taxon>Agaricomycotina</taxon>
        <taxon>Agaricomycetes</taxon>
        <taxon>Russulales</taxon>
        <taxon>Russulaceae</taxon>
        <taxon>Lactarius</taxon>
    </lineage>
</organism>
<sequence length="208" mass="23077">MDPIIIIIINIYSHRRHLFPSLPQQASFSRGSVTPKPSLLTSCEPPGILSPLETFFDAVTLMLRNHCVVRAQGCVHSIKASQSLHSTPSRFTCNSLSHVTKNGEPDYGYWLRWPNNGKVGLLSTSDAFQLKDKFGPAGTEGKVWITGKRPDTGKTFTIGLHMSCPYTGNNFAEIWVEGDEQPNLLIGVGPVRFEGHPFVFDVIIDRKI</sequence>
<dbReference type="EMBL" id="JAKELL010000012">
    <property type="protein sequence ID" value="KAH8995399.1"/>
    <property type="molecule type" value="Genomic_DNA"/>
</dbReference>
<proteinExistence type="predicted"/>
<comment type="caution">
    <text evidence="1">The sequence shown here is derived from an EMBL/GenBank/DDBJ whole genome shotgun (WGS) entry which is preliminary data.</text>
</comment>
<dbReference type="AlphaFoldDB" id="A0AAD4LLJ8"/>
<evidence type="ECO:0000313" key="2">
    <source>
        <dbReference type="Proteomes" id="UP001201163"/>
    </source>
</evidence>
<protein>
    <submittedName>
        <fullName evidence="1">Uncharacterized protein</fullName>
    </submittedName>
</protein>
<dbReference type="Proteomes" id="UP001201163">
    <property type="component" value="Unassembled WGS sequence"/>
</dbReference>
<name>A0AAD4LLJ8_9AGAM</name>
<keyword evidence="2" id="KW-1185">Reference proteome</keyword>